<evidence type="ECO:0000256" key="5">
    <source>
        <dbReference type="SAM" id="MobiDB-lite"/>
    </source>
</evidence>
<dbReference type="PANTHER" id="PTHR42953">
    <property type="entry name" value="HIGH-AFFINITY ZINC UPTAKE SYSTEM PROTEIN ZNUA-RELATED"/>
    <property type="match status" value="1"/>
</dbReference>
<evidence type="ECO:0000256" key="1">
    <source>
        <dbReference type="ARBA" id="ARBA00004196"/>
    </source>
</evidence>
<comment type="subcellular location">
    <subcellularLocation>
        <location evidence="1">Cell envelope</location>
    </subcellularLocation>
</comment>
<feature type="region of interest" description="Disordered" evidence="5">
    <location>
        <begin position="33"/>
        <end position="53"/>
    </location>
</feature>
<dbReference type="Gene3D" id="3.40.50.1980">
    <property type="entry name" value="Nitrogenase molybdenum iron protein domain"/>
    <property type="match status" value="2"/>
</dbReference>
<dbReference type="Proteomes" id="UP001595765">
    <property type="component" value="Unassembled WGS sequence"/>
</dbReference>
<dbReference type="InterPro" id="IPR006127">
    <property type="entry name" value="ZnuA-like"/>
</dbReference>
<reference evidence="7" key="1">
    <citation type="journal article" date="2019" name="Int. J. Syst. Evol. Microbiol.">
        <title>The Global Catalogue of Microorganisms (GCM) 10K type strain sequencing project: providing services to taxonomists for standard genome sequencing and annotation.</title>
        <authorList>
            <consortium name="The Broad Institute Genomics Platform"/>
            <consortium name="The Broad Institute Genome Sequencing Center for Infectious Disease"/>
            <person name="Wu L."/>
            <person name="Ma J."/>
        </authorList>
    </citation>
    <scope>NUCLEOTIDE SEQUENCE [LARGE SCALE GENOMIC DNA]</scope>
    <source>
        <strain evidence="7">CGMCC 4.7237</strain>
    </source>
</reference>
<name>A0ABV8HYF8_9ACTN</name>
<dbReference type="PANTHER" id="PTHR42953:SF1">
    <property type="entry name" value="METAL-BINDING PROTEIN HI_0362-RELATED"/>
    <property type="match status" value="1"/>
</dbReference>
<keyword evidence="2" id="KW-0813">Transport</keyword>
<dbReference type="SUPFAM" id="SSF53807">
    <property type="entry name" value="Helical backbone' metal receptor"/>
    <property type="match status" value="1"/>
</dbReference>
<dbReference type="EMBL" id="JBHSBB010000030">
    <property type="protein sequence ID" value="MFC4035968.1"/>
    <property type="molecule type" value="Genomic_DNA"/>
</dbReference>
<evidence type="ECO:0000256" key="2">
    <source>
        <dbReference type="ARBA" id="ARBA00022448"/>
    </source>
</evidence>
<evidence type="ECO:0000256" key="3">
    <source>
        <dbReference type="ARBA" id="ARBA00022723"/>
    </source>
</evidence>
<dbReference type="Pfam" id="PF01297">
    <property type="entry name" value="ZnuA"/>
    <property type="match status" value="1"/>
</dbReference>
<evidence type="ECO:0000313" key="7">
    <source>
        <dbReference type="Proteomes" id="UP001595765"/>
    </source>
</evidence>
<evidence type="ECO:0000256" key="4">
    <source>
        <dbReference type="ARBA" id="ARBA00022729"/>
    </source>
</evidence>
<organism evidence="6 7">
    <name type="scientific">Streptomyces polygonati</name>
    <dbReference type="NCBI Taxonomy" id="1617087"/>
    <lineage>
        <taxon>Bacteria</taxon>
        <taxon>Bacillati</taxon>
        <taxon>Actinomycetota</taxon>
        <taxon>Actinomycetes</taxon>
        <taxon>Kitasatosporales</taxon>
        <taxon>Streptomycetaceae</taxon>
        <taxon>Streptomyces</taxon>
    </lineage>
</organism>
<dbReference type="PROSITE" id="PS51257">
    <property type="entry name" value="PROKAR_LIPOPROTEIN"/>
    <property type="match status" value="1"/>
</dbReference>
<comment type="caution">
    <text evidence="6">The sequence shown here is derived from an EMBL/GenBank/DDBJ whole genome shotgun (WGS) entry which is preliminary data.</text>
</comment>
<keyword evidence="7" id="KW-1185">Reference proteome</keyword>
<accession>A0ABV8HYF8</accession>
<protein>
    <submittedName>
        <fullName evidence="6">Metal ABC transporter solute-binding protein, Zn/Mn family</fullName>
    </submittedName>
</protein>
<evidence type="ECO:0000313" key="6">
    <source>
        <dbReference type="EMBL" id="MFC4035968.1"/>
    </source>
</evidence>
<dbReference type="InterPro" id="IPR050492">
    <property type="entry name" value="Bact_metal-bind_prot9"/>
</dbReference>
<sequence>MTRPVTFPTTRGGRLKLGLGGAVVAVLAATTGCSTSSPDSGADKPSASAGGASAADAAAGSSKVIQVVAAENFWGSIAGQLGGSHVKVTSIITNPDTDPHDYEPTAADARTVATAQYAIVNGIGYDSWAAKLLAANPAPQRSVLTVGDLVGIKDGGNPHRWYSPTDVHRVIERLTADYKKADPADAAYFDAQKSTFETKTLGEYNSLIAQIKATYAGTPIGASESIVSPLADGLGLKMLTPYSFLSAISEGSDPTAQDKATIDHQIAAKQIKVYIYNSQNATPDVQQQVKAAKAKGIPVATVTETLSPAGASFQQWQVTELQGIQRALAQATGK</sequence>
<keyword evidence="3" id="KW-0479">Metal-binding</keyword>
<proteinExistence type="predicted"/>
<gene>
    <name evidence="6" type="ORF">ACFO3J_31560</name>
</gene>
<keyword evidence="4" id="KW-0732">Signal</keyword>
<dbReference type="RefSeq" id="WP_386436826.1">
    <property type="nucleotide sequence ID" value="NZ_JBHSBB010000030.1"/>
</dbReference>